<organism evidence="1 2">
    <name type="scientific">Canavalia gladiata</name>
    <name type="common">Sword bean</name>
    <name type="synonym">Dolichos gladiatus</name>
    <dbReference type="NCBI Taxonomy" id="3824"/>
    <lineage>
        <taxon>Eukaryota</taxon>
        <taxon>Viridiplantae</taxon>
        <taxon>Streptophyta</taxon>
        <taxon>Embryophyta</taxon>
        <taxon>Tracheophyta</taxon>
        <taxon>Spermatophyta</taxon>
        <taxon>Magnoliopsida</taxon>
        <taxon>eudicotyledons</taxon>
        <taxon>Gunneridae</taxon>
        <taxon>Pentapetalae</taxon>
        <taxon>rosids</taxon>
        <taxon>fabids</taxon>
        <taxon>Fabales</taxon>
        <taxon>Fabaceae</taxon>
        <taxon>Papilionoideae</taxon>
        <taxon>50 kb inversion clade</taxon>
        <taxon>NPAAA clade</taxon>
        <taxon>indigoferoid/millettioid clade</taxon>
        <taxon>Phaseoleae</taxon>
        <taxon>Canavalia</taxon>
    </lineage>
</organism>
<comment type="caution">
    <text evidence="1">The sequence shown here is derived from an EMBL/GenBank/DDBJ whole genome shotgun (WGS) entry which is preliminary data.</text>
</comment>
<proteinExistence type="predicted"/>
<keyword evidence="2" id="KW-1185">Reference proteome</keyword>
<dbReference type="Proteomes" id="UP001367508">
    <property type="component" value="Unassembled WGS sequence"/>
</dbReference>
<evidence type="ECO:0000313" key="1">
    <source>
        <dbReference type="EMBL" id="KAK7363665.1"/>
    </source>
</evidence>
<accession>A0AAN9R605</accession>
<sequence length="181" mass="20262">MEIRFADPIALTTVNGSPYQHQATKSIYPANPTLPTTHQSHTTTLITALAKQRSRVLSSGSKQAMDVRFKISINEPFILRVFLGFGNRKVEHRTRITRHWDGGKTKANAYFKNENSEALFPFEKEGTEKEGNAVLNLISDPDPLDTTSALLPPPPTSIYSNLFTQVRHKLNVTQWPNGIFG</sequence>
<protein>
    <submittedName>
        <fullName evidence="1">Uncharacterized protein</fullName>
    </submittedName>
</protein>
<evidence type="ECO:0000313" key="2">
    <source>
        <dbReference type="Proteomes" id="UP001367508"/>
    </source>
</evidence>
<dbReference type="AlphaFoldDB" id="A0AAN9R605"/>
<gene>
    <name evidence="1" type="ORF">VNO77_05815</name>
</gene>
<name>A0AAN9R605_CANGL</name>
<reference evidence="1 2" key="1">
    <citation type="submission" date="2024-01" db="EMBL/GenBank/DDBJ databases">
        <title>The genomes of 5 underutilized Papilionoideae crops provide insights into root nodulation and disease resistanc.</title>
        <authorList>
            <person name="Jiang F."/>
        </authorList>
    </citation>
    <scope>NUCLEOTIDE SEQUENCE [LARGE SCALE GENOMIC DNA]</scope>
    <source>
        <strain evidence="1">LVBAO_FW01</strain>
        <tissue evidence="1">Leaves</tissue>
    </source>
</reference>
<dbReference type="EMBL" id="JAYMYQ010000001">
    <property type="protein sequence ID" value="KAK7363665.1"/>
    <property type="molecule type" value="Genomic_DNA"/>
</dbReference>